<evidence type="ECO:0000256" key="2">
    <source>
        <dbReference type="NCBIfam" id="TIGR02426"/>
    </source>
</evidence>
<keyword evidence="5" id="KW-1185">Reference proteome</keyword>
<dbReference type="PRINTS" id="PR00145">
    <property type="entry name" value="ARGSUCLYASE"/>
</dbReference>
<evidence type="ECO:0000259" key="3">
    <source>
        <dbReference type="Pfam" id="PF00206"/>
    </source>
</evidence>
<dbReference type="RefSeq" id="WP_254022266.1">
    <property type="nucleotide sequence ID" value="NZ_CAKXZT010000175.1"/>
</dbReference>
<dbReference type="Gene3D" id="1.20.200.10">
    <property type="entry name" value="Fumarase/aspartase (Central domain)"/>
    <property type="match status" value="1"/>
</dbReference>
<evidence type="ECO:0000256" key="1">
    <source>
        <dbReference type="ARBA" id="ARBA00034772"/>
    </source>
</evidence>
<dbReference type="Proteomes" id="UP001153050">
    <property type="component" value="Unassembled WGS sequence"/>
</dbReference>
<dbReference type="InterPro" id="IPR008948">
    <property type="entry name" value="L-Aspartase-like"/>
</dbReference>
<dbReference type="InterPro" id="IPR000362">
    <property type="entry name" value="Fumarate_lyase_fam"/>
</dbReference>
<dbReference type="PRINTS" id="PR00149">
    <property type="entry name" value="FUMRATELYASE"/>
</dbReference>
<comment type="similarity">
    <text evidence="1">Belongs to the class-II fumarase/aspartase family.</text>
</comment>
<dbReference type="PROSITE" id="PS00163">
    <property type="entry name" value="FUMARATE_LYASES"/>
    <property type="match status" value="1"/>
</dbReference>
<organism evidence="4 5">
    <name type="scientific">Mesorhizobium escarrei</name>
    <dbReference type="NCBI Taxonomy" id="666018"/>
    <lineage>
        <taxon>Bacteria</taxon>
        <taxon>Pseudomonadati</taxon>
        <taxon>Pseudomonadota</taxon>
        <taxon>Alphaproteobacteria</taxon>
        <taxon>Hyphomicrobiales</taxon>
        <taxon>Phyllobacteriaceae</taxon>
        <taxon>Mesorhizobium</taxon>
    </lineage>
</organism>
<dbReference type="Pfam" id="PF00206">
    <property type="entry name" value="Lyase_1"/>
    <property type="match status" value="1"/>
</dbReference>
<dbReference type="SUPFAM" id="SSF48557">
    <property type="entry name" value="L-aspartase-like"/>
    <property type="match status" value="1"/>
</dbReference>
<evidence type="ECO:0000313" key="4">
    <source>
        <dbReference type="EMBL" id="CAH2409121.1"/>
    </source>
</evidence>
<dbReference type="EC" id="5.5.1.2" evidence="2"/>
<dbReference type="NCBIfam" id="NF004631">
    <property type="entry name" value="PRK05975.1"/>
    <property type="match status" value="1"/>
</dbReference>
<proteinExistence type="inferred from homology"/>
<dbReference type="InterPro" id="IPR022761">
    <property type="entry name" value="Fumarate_lyase_N"/>
</dbReference>
<name>A0ABM9EIC8_9HYPH</name>
<dbReference type="InterPro" id="IPR012789">
    <property type="entry name" value="Protocat_PcaB-like"/>
</dbReference>
<evidence type="ECO:0000313" key="5">
    <source>
        <dbReference type="Proteomes" id="UP001153050"/>
    </source>
</evidence>
<feature type="domain" description="Fumarate lyase N-terminal" evidence="3">
    <location>
        <begin position="22"/>
        <end position="290"/>
    </location>
</feature>
<dbReference type="EMBL" id="CAKXZT010000175">
    <property type="protein sequence ID" value="CAH2409121.1"/>
    <property type="molecule type" value="Genomic_DNA"/>
</dbReference>
<gene>
    <name evidence="4" type="ORF">MES5069_760017</name>
</gene>
<protein>
    <recommendedName>
        <fullName evidence="2">3-carboxy-cis,cis-muconate cycloisomerase</fullName>
        <ecNumber evidence="2">5.5.1.2</ecNumber>
    </recommendedName>
</protein>
<dbReference type="InterPro" id="IPR020557">
    <property type="entry name" value="Fumarate_lyase_CS"/>
</dbReference>
<dbReference type="GO" id="GO:0047472">
    <property type="term" value="F:3-carboxy-cis,cis-muconate cycloisomerase activity"/>
    <property type="evidence" value="ECO:0007669"/>
    <property type="project" value="UniProtKB-EC"/>
</dbReference>
<dbReference type="NCBIfam" id="TIGR02426">
    <property type="entry name" value="protocat_pcaB"/>
    <property type="match status" value="1"/>
</dbReference>
<accession>A0ABM9EIC8</accession>
<dbReference type="PANTHER" id="PTHR43172">
    <property type="entry name" value="ADENYLOSUCCINATE LYASE"/>
    <property type="match status" value="1"/>
</dbReference>
<sequence>MTGATSRPLVSALVGGEAVGAIFSNEAELAALLQVEAALAAAEAQAGLIEADAASAIAETCDNFRPDWPGLAEGLAKDGVIVPELVRQLRAAVGAPHAAAVHKGATSQDIIDTALMLRLKHAAAIFVNGLGTLAALLRQLKTRHGAVPLMAHTRMQRAVPFTVADKIDTWLAPLERQTAALRPINSDLFVVQLGGPVGTRASFNGMGDAIARAMADMLGLSDAPCWHSQRDRIAVFASWLSVTSGIFGKIGQDIALMAQNEVGDVGIVGGGSSAMPHKSNPVQAELLVALARLNAGLLGTLNQALVHENERSGAAWTLEWLVLPQMTVATAAGMEKATTLFEGLHFLPGEPDS</sequence>
<dbReference type="PANTHER" id="PTHR43172:SF2">
    <property type="entry name" value="ADENYLOSUCCINATE LYASE C-TERMINAL DOMAIN-CONTAINING PROTEIN"/>
    <property type="match status" value="1"/>
</dbReference>
<comment type="caution">
    <text evidence="4">The sequence shown here is derived from an EMBL/GenBank/DDBJ whole genome shotgun (WGS) entry which is preliminary data.</text>
</comment>
<reference evidence="4 5" key="1">
    <citation type="submission" date="2022-03" db="EMBL/GenBank/DDBJ databases">
        <authorList>
            <person name="Brunel B."/>
        </authorList>
    </citation>
    <scope>NUCLEOTIDE SEQUENCE [LARGE SCALE GENOMIC DNA]</scope>
    <source>
        <strain evidence="4">STM5069sample</strain>
    </source>
</reference>
<keyword evidence="4" id="KW-0413">Isomerase</keyword>